<sequence>MKLNKNNKGLAAEAAAVVFLKQQGMELLTQNYSCRFGEIDLIMRDKRTLVFVEVRLRSNPHFTSAAESIHHHKQQKLIRAAQHYLQTHAPDTACRFDVVLFHDTQMRAPDWIRNAIDT</sequence>
<accession>A0ABT9JSA4</accession>
<evidence type="ECO:0000256" key="2">
    <source>
        <dbReference type="HAMAP-Rule" id="MF_00048"/>
    </source>
</evidence>
<comment type="caution">
    <text evidence="3">The sequence shown here is derived from an EMBL/GenBank/DDBJ whole genome shotgun (WGS) entry which is preliminary data.</text>
</comment>
<dbReference type="SUPFAM" id="SSF52980">
    <property type="entry name" value="Restriction endonuclease-like"/>
    <property type="match status" value="1"/>
</dbReference>
<organism evidence="3 4">
    <name type="scientific">Methylophilus aquaticus</name>
    <dbReference type="NCBI Taxonomy" id="1971610"/>
    <lineage>
        <taxon>Bacteria</taxon>
        <taxon>Pseudomonadati</taxon>
        <taxon>Pseudomonadota</taxon>
        <taxon>Betaproteobacteria</taxon>
        <taxon>Nitrosomonadales</taxon>
        <taxon>Methylophilaceae</taxon>
        <taxon>Methylophilus</taxon>
    </lineage>
</organism>
<dbReference type="PANTHER" id="PTHR34039:SF1">
    <property type="entry name" value="UPF0102 PROTEIN YRAN"/>
    <property type="match status" value="1"/>
</dbReference>
<keyword evidence="4" id="KW-1185">Reference proteome</keyword>
<reference evidence="4" key="1">
    <citation type="journal article" date="2019" name="Int. J. Syst. Evol. Microbiol.">
        <title>The Global Catalogue of Microorganisms (GCM) 10K type strain sequencing project: providing services to taxonomists for standard genome sequencing and annotation.</title>
        <authorList>
            <consortium name="The Broad Institute Genomics Platform"/>
            <consortium name="The Broad Institute Genome Sequencing Center for Infectious Disease"/>
            <person name="Wu L."/>
            <person name="Ma J."/>
        </authorList>
    </citation>
    <scope>NUCLEOTIDE SEQUENCE [LARGE SCALE GENOMIC DNA]</scope>
    <source>
        <strain evidence="4">VKM B-3159</strain>
    </source>
</reference>
<comment type="similarity">
    <text evidence="1 2">Belongs to the UPF0102 family.</text>
</comment>
<dbReference type="NCBIfam" id="NF009150">
    <property type="entry name" value="PRK12497.1-3"/>
    <property type="match status" value="1"/>
</dbReference>
<evidence type="ECO:0000313" key="4">
    <source>
        <dbReference type="Proteomes" id="UP001225906"/>
    </source>
</evidence>
<dbReference type="NCBIfam" id="TIGR00252">
    <property type="entry name" value="YraN family protein"/>
    <property type="match status" value="1"/>
</dbReference>
<dbReference type="CDD" id="cd20736">
    <property type="entry name" value="PoNe_Nuclease"/>
    <property type="match status" value="1"/>
</dbReference>
<dbReference type="HAMAP" id="MF_00048">
    <property type="entry name" value="UPF0102"/>
    <property type="match status" value="1"/>
</dbReference>
<gene>
    <name evidence="3" type="ORF">Q9291_06300</name>
</gene>
<evidence type="ECO:0000256" key="1">
    <source>
        <dbReference type="ARBA" id="ARBA00006738"/>
    </source>
</evidence>
<dbReference type="Pfam" id="PF02021">
    <property type="entry name" value="UPF0102"/>
    <property type="match status" value="1"/>
</dbReference>
<dbReference type="Gene3D" id="3.40.1350.10">
    <property type="match status" value="1"/>
</dbReference>
<name>A0ABT9JSA4_9PROT</name>
<dbReference type="InterPro" id="IPR011335">
    <property type="entry name" value="Restrct_endonuc-II-like"/>
</dbReference>
<dbReference type="EMBL" id="JAVCAP010000013">
    <property type="protein sequence ID" value="MDP8567453.1"/>
    <property type="molecule type" value="Genomic_DNA"/>
</dbReference>
<dbReference type="PANTHER" id="PTHR34039">
    <property type="entry name" value="UPF0102 PROTEIN YRAN"/>
    <property type="match status" value="1"/>
</dbReference>
<dbReference type="InterPro" id="IPR003509">
    <property type="entry name" value="UPF0102_YraN-like"/>
</dbReference>
<protein>
    <recommendedName>
        <fullName evidence="2">UPF0102 protein Q9291_06300</fullName>
    </recommendedName>
</protein>
<evidence type="ECO:0000313" key="3">
    <source>
        <dbReference type="EMBL" id="MDP8567453.1"/>
    </source>
</evidence>
<proteinExistence type="inferred from homology"/>
<dbReference type="Proteomes" id="UP001225906">
    <property type="component" value="Unassembled WGS sequence"/>
</dbReference>
<dbReference type="InterPro" id="IPR011856">
    <property type="entry name" value="tRNA_endonuc-like_dom_sf"/>
</dbReference>
<dbReference type="RefSeq" id="WP_306389179.1">
    <property type="nucleotide sequence ID" value="NZ_JAVCAP010000013.1"/>
</dbReference>